<dbReference type="Proteomes" id="UP000259636">
    <property type="component" value="Chromosome"/>
</dbReference>
<dbReference type="NCBIfam" id="NF008527">
    <property type="entry name" value="PRK11463.1-1"/>
    <property type="match status" value="1"/>
</dbReference>
<sequence>MTTGAPPPSRNAPRSRLRTFLPLALVVWLILEVWLLTLVAEATSGFIVFLLLLAGVVAGSALIKRAGRRALRKFQETVAQQQQGITPETDRSGGNAFLLIAGLLLILPGLVSDVLGLVLLLPPVRTALARRAERSLERRMAAAGPGTFGGAFQQARMRAPDGKVVQGEVVRDDEPPRSAGRDDDPRPPLTP</sequence>
<dbReference type="Pfam" id="PF04186">
    <property type="entry name" value="FxsA"/>
    <property type="match status" value="1"/>
</dbReference>
<feature type="transmembrane region" description="Helical" evidence="2">
    <location>
        <begin position="46"/>
        <end position="63"/>
    </location>
</feature>
<dbReference type="GeneID" id="300118196"/>
<evidence type="ECO:0000313" key="3">
    <source>
        <dbReference type="EMBL" id="AXQ58269.1"/>
    </source>
</evidence>
<reference evidence="3 4" key="1">
    <citation type="submission" date="2018-08" db="EMBL/GenBank/DDBJ databases">
        <authorList>
            <person name="Ferrada E.E."/>
            <person name="Latorre B.A."/>
        </authorList>
    </citation>
    <scope>NUCLEOTIDE SEQUENCE [LARGE SCALE GENOMIC DNA]</scope>
    <source>
        <strain evidence="3 4">VK-A60T</strain>
    </source>
</reference>
<protein>
    <submittedName>
        <fullName evidence="3">FxsA family protein</fullName>
    </submittedName>
</protein>
<name>A0A385DK10_9ACTN</name>
<feature type="compositionally biased region" description="Basic and acidic residues" evidence="1">
    <location>
        <begin position="169"/>
        <end position="191"/>
    </location>
</feature>
<dbReference type="GO" id="GO:0016020">
    <property type="term" value="C:membrane"/>
    <property type="evidence" value="ECO:0007669"/>
    <property type="project" value="InterPro"/>
</dbReference>
<dbReference type="InterPro" id="IPR007313">
    <property type="entry name" value="FxsA"/>
</dbReference>
<proteinExistence type="predicted"/>
<evidence type="ECO:0000313" key="4">
    <source>
        <dbReference type="Proteomes" id="UP000259636"/>
    </source>
</evidence>
<dbReference type="NCBIfam" id="NF008528">
    <property type="entry name" value="PRK11463.1-2"/>
    <property type="match status" value="1"/>
</dbReference>
<dbReference type="KEGG" id="sky:D0C37_29140"/>
<feature type="transmembrane region" description="Helical" evidence="2">
    <location>
        <begin position="20"/>
        <end position="40"/>
    </location>
</feature>
<dbReference type="EMBL" id="CP031742">
    <property type="protein sequence ID" value="AXQ58269.1"/>
    <property type="molecule type" value="Genomic_DNA"/>
</dbReference>
<keyword evidence="2" id="KW-0472">Membrane</keyword>
<dbReference type="PANTHER" id="PTHR35335">
    <property type="entry name" value="UPF0716 PROTEIN FXSA"/>
    <property type="match status" value="1"/>
</dbReference>
<keyword evidence="2" id="KW-0812">Transmembrane</keyword>
<evidence type="ECO:0000256" key="2">
    <source>
        <dbReference type="SAM" id="Phobius"/>
    </source>
</evidence>
<dbReference type="RefSeq" id="WP_101277194.1">
    <property type="nucleotide sequence ID" value="NZ_CP031742.1"/>
</dbReference>
<accession>A0A385DK10</accession>
<keyword evidence="2" id="KW-1133">Transmembrane helix</keyword>
<evidence type="ECO:0000256" key="1">
    <source>
        <dbReference type="SAM" id="MobiDB-lite"/>
    </source>
</evidence>
<feature type="region of interest" description="Disordered" evidence="1">
    <location>
        <begin position="147"/>
        <end position="191"/>
    </location>
</feature>
<feature type="transmembrane region" description="Helical" evidence="2">
    <location>
        <begin position="96"/>
        <end position="121"/>
    </location>
</feature>
<gene>
    <name evidence="3" type="ORF">D0C37_29140</name>
</gene>
<organism evidence="3 4">
    <name type="scientific">Streptomyces koyangensis</name>
    <dbReference type="NCBI Taxonomy" id="188770"/>
    <lineage>
        <taxon>Bacteria</taxon>
        <taxon>Bacillati</taxon>
        <taxon>Actinomycetota</taxon>
        <taxon>Actinomycetes</taxon>
        <taxon>Kitasatosporales</taxon>
        <taxon>Streptomycetaceae</taxon>
        <taxon>Streptomyces</taxon>
        <taxon>Streptomyces aurantiacus group</taxon>
    </lineage>
</organism>
<dbReference type="AlphaFoldDB" id="A0A385DK10"/>
<dbReference type="PANTHER" id="PTHR35335:SF1">
    <property type="entry name" value="UPF0716 PROTEIN FXSA"/>
    <property type="match status" value="1"/>
</dbReference>